<dbReference type="SUPFAM" id="SSF54593">
    <property type="entry name" value="Glyoxalase/Bleomycin resistance protein/Dihydroxybiphenyl dioxygenase"/>
    <property type="match status" value="2"/>
</dbReference>
<feature type="region of interest" description="Disordered" evidence="2">
    <location>
        <begin position="1"/>
        <end position="21"/>
    </location>
</feature>
<evidence type="ECO:0000256" key="2">
    <source>
        <dbReference type="SAM" id="MobiDB-lite"/>
    </source>
</evidence>
<dbReference type="InterPro" id="IPR018146">
    <property type="entry name" value="Glyoxalase_1_CS"/>
</dbReference>
<dbReference type="InterPro" id="IPR037523">
    <property type="entry name" value="VOC_core"/>
</dbReference>
<dbReference type="PANTHER" id="PTHR43279">
    <property type="entry name" value="CATECHOL-2,3-DIOXYGENASE"/>
    <property type="match status" value="1"/>
</dbReference>
<evidence type="ECO:0000313" key="4">
    <source>
        <dbReference type="EMBL" id="GAA4382714.1"/>
    </source>
</evidence>
<name>A0ABP8J0G1_9MICO</name>
<comment type="caution">
    <text evidence="4">The sequence shown here is derived from an EMBL/GenBank/DDBJ whole genome shotgun (WGS) entry which is preliminary data.</text>
</comment>
<evidence type="ECO:0000259" key="3">
    <source>
        <dbReference type="PROSITE" id="PS51819"/>
    </source>
</evidence>
<dbReference type="RefSeq" id="WP_345029091.1">
    <property type="nucleotide sequence ID" value="NZ_BAABGL010000002.1"/>
</dbReference>
<dbReference type="CDD" id="cd16359">
    <property type="entry name" value="VOC_BsCatE_like_C"/>
    <property type="match status" value="1"/>
</dbReference>
<dbReference type="PANTHER" id="PTHR43279:SF1">
    <property type="entry name" value="CATECHOL-2,3-DIOXYGENASE"/>
    <property type="match status" value="1"/>
</dbReference>
<protein>
    <submittedName>
        <fullName evidence="4">VOC family protein</fullName>
    </submittedName>
</protein>
<dbReference type="Gene3D" id="3.10.180.10">
    <property type="entry name" value="2,3-Dihydroxybiphenyl 1,2-Dioxygenase, domain 1"/>
    <property type="match status" value="2"/>
</dbReference>
<evidence type="ECO:0000256" key="1">
    <source>
        <dbReference type="ARBA" id="ARBA00022723"/>
    </source>
</evidence>
<keyword evidence="1" id="KW-0479">Metal-binding</keyword>
<organism evidence="4 5">
    <name type="scientific">Brevibacterium pityocampae</name>
    <dbReference type="NCBI Taxonomy" id="506594"/>
    <lineage>
        <taxon>Bacteria</taxon>
        <taxon>Bacillati</taxon>
        <taxon>Actinomycetota</taxon>
        <taxon>Actinomycetes</taxon>
        <taxon>Micrococcales</taxon>
        <taxon>Brevibacteriaceae</taxon>
        <taxon>Brevibacterium</taxon>
    </lineage>
</organism>
<proteinExistence type="predicted"/>
<accession>A0ABP8J0G1</accession>
<reference evidence="5" key="1">
    <citation type="journal article" date="2019" name="Int. J. Syst. Evol. Microbiol.">
        <title>The Global Catalogue of Microorganisms (GCM) 10K type strain sequencing project: providing services to taxonomists for standard genome sequencing and annotation.</title>
        <authorList>
            <consortium name="The Broad Institute Genomics Platform"/>
            <consortium name="The Broad Institute Genome Sequencing Center for Infectious Disease"/>
            <person name="Wu L."/>
            <person name="Ma J."/>
        </authorList>
    </citation>
    <scope>NUCLEOTIDE SEQUENCE [LARGE SCALE GENOMIC DNA]</scope>
    <source>
        <strain evidence="5">JCM 17808</strain>
    </source>
</reference>
<dbReference type="Proteomes" id="UP001500642">
    <property type="component" value="Unassembled WGS sequence"/>
</dbReference>
<sequence length="318" mass="35064">MTDQTETRRRPTIDVSRDEHRRTAGDLLPDDLRIDVVTLAVGDLEAMVAYYRDALGLTELTDSRHHAADGVRTAVLGRGTTPLIVLEHRPGLPRASRQSAGLFHTAILFETQAELAATVLSAARHPHSEFVGSSDHLVSEAFYFTDPEGNGIELYWDRPREDWSWSDGQVAMDTIHLDPNRYLQAHLAPADPEARPATERPGAEVGHVHLQVGDIGTAKQFYVDTLGFEQTLMMPSALFISAGGYHHHMAMNVWNSRGAGPRAASLGLGDVRITLPARTDVEAVAERLRDRRIDFQDDGAAVRVLDPWRTPVTLTSEG</sequence>
<dbReference type="InterPro" id="IPR004360">
    <property type="entry name" value="Glyas_Fos-R_dOase_dom"/>
</dbReference>
<feature type="domain" description="VOC" evidence="3">
    <location>
        <begin position="204"/>
        <end position="318"/>
    </location>
</feature>
<dbReference type="Pfam" id="PF00903">
    <property type="entry name" value="Glyoxalase"/>
    <property type="match status" value="2"/>
</dbReference>
<keyword evidence="5" id="KW-1185">Reference proteome</keyword>
<dbReference type="EMBL" id="BAABGL010000002">
    <property type="protein sequence ID" value="GAA4382714.1"/>
    <property type="molecule type" value="Genomic_DNA"/>
</dbReference>
<dbReference type="InterPro" id="IPR029068">
    <property type="entry name" value="Glyas_Bleomycin-R_OHBP_Dase"/>
</dbReference>
<dbReference type="PROSITE" id="PS51819">
    <property type="entry name" value="VOC"/>
    <property type="match status" value="2"/>
</dbReference>
<feature type="domain" description="VOC" evidence="3">
    <location>
        <begin position="33"/>
        <end position="157"/>
    </location>
</feature>
<evidence type="ECO:0000313" key="5">
    <source>
        <dbReference type="Proteomes" id="UP001500642"/>
    </source>
</evidence>
<gene>
    <name evidence="4" type="ORF">GCM10023167_01510</name>
</gene>
<dbReference type="PROSITE" id="PS00934">
    <property type="entry name" value="GLYOXALASE_I_1"/>
    <property type="match status" value="1"/>
</dbReference>